<accession>A0AAP0AWW7</accession>
<evidence type="ECO:0000313" key="4">
    <source>
        <dbReference type="Proteomes" id="UP001418222"/>
    </source>
</evidence>
<dbReference type="EMBL" id="JBBWWQ010000019">
    <property type="protein sequence ID" value="KAK8918402.1"/>
    <property type="molecule type" value="Genomic_DNA"/>
</dbReference>
<proteinExistence type="predicted"/>
<keyword evidence="2" id="KW-1133">Transmembrane helix</keyword>
<evidence type="ECO:0000313" key="3">
    <source>
        <dbReference type="EMBL" id="KAK8918402.1"/>
    </source>
</evidence>
<dbReference type="Proteomes" id="UP001418222">
    <property type="component" value="Unassembled WGS sequence"/>
</dbReference>
<keyword evidence="2" id="KW-0812">Transmembrane</keyword>
<sequence length="277" mass="31081">MVCSEDISPNLQQFRSHYHPLFFRRTSPPPPFFSHQPLKFTESVHSLPCSNFTSAVPQTLTSFSLRPAIMNPWMQYSASKTELPAKLLLTVFSKSLIWISSVAAEPHPLFSASAATGVIVVLYLPRNLIFILISPVLISTLFLLITLFRFGSPPQPQPEADSNEVISPANNSPETEDGLNSSSQKPVLCGDSFDWGGPLEIIYEEYEGEEGESGENSPEYSEFYWREFEGFCYSDLDIEREGSPENPSFRSDEEGENLIEIALDEDSMFEINLSGCW</sequence>
<comment type="caution">
    <text evidence="3">The sequence shown here is derived from an EMBL/GenBank/DDBJ whole genome shotgun (WGS) entry which is preliminary data.</text>
</comment>
<dbReference type="PANTHER" id="PTHR37746">
    <property type="entry name" value="TRANSMEMBRANE PROTEIN"/>
    <property type="match status" value="1"/>
</dbReference>
<protein>
    <submittedName>
        <fullName evidence="3">Uncharacterized protein</fullName>
    </submittedName>
</protein>
<name>A0AAP0AWW7_9ASPA</name>
<feature type="transmembrane region" description="Helical" evidence="2">
    <location>
        <begin position="128"/>
        <end position="148"/>
    </location>
</feature>
<dbReference type="PANTHER" id="PTHR37746:SF1">
    <property type="entry name" value="TRANSMEMBRANE PROTEIN"/>
    <property type="match status" value="1"/>
</dbReference>
<organism evidence="3 4">
    <name type="scientific">Platanthera zijinensis</name>
    <dbReference type="NCBI Taxonomy" id="2320716"/>
    <lineage>
        <taxon>Eukaryota</taxon>
        <taxon>Viridiplantae</taxon>
        <taxon>Streptophyta</taxon>
        <taxon>Embryophyta</taxon>
        <taxon>Tracheophyta</taxon>
        <taxon>Spermatophyta</taxon>
        <taxon>Magnoliopsida</taxon>
        <taxon>Liliopsida</taxon>
        <taxon>Asparagales</taxon>
        <taxon>Orchidaceae</taxon>
        <taxon>Orchidoideae</taxon>
        <taxon>Orchideae</taxon>
        <taxon>Orchidinae</taxon>
        <taxon>Platanthera</taxon>
    </lineage>
</organism>
<dbReference type="AlphaFoldDB" id="A0AAP0AWW7"/>
<gene>
    <name evidence="3" type="ORF">KSP39_PZI021376</name>
</gene>
<evidence type="ECO:0000256" key="2">
    <source>
        <dbReference type="SAM" id="Phobius"/>
    </source>
</evidence>
<reference evidence="3 4" key="1">
    <citation type="journal article" date="2022" name="Nat. Plants">
        <title>Genomes of leafy and leafless Platanthera orchids illuminate the evolution of mycoheterotrophy.</title>
        <authorList>
            <person name="Li M.H."/>
            <person name="Liu K.W."/>
            <person name="Li Z."/>
            <person name="Lu H.C."/>
            <person name="Ye Q.L."/>
            <person name="Zhang D."/>
            <person name="Wang J.Y."/>
            <person name="Li Y.F."/>
            <person name="Zhong Z.M."/>
            <person name="Liu X."/>
            <person name="Yu X."/>
            <person name="Liu D.K."/>
            <person name="Tu X.D."/>
            <person name="Liu B."/>
            <person name="Hao Y."/>
            <person name="Liao X.Y."/>
            <person name="Jiang Y.T."/>
            <person name="Sun W.H."/>
            <person name="Chen J."/>
            <person name="Chen Y.Q."/>
            <person name="Ai Y."/>
            <person name="Zhai J.W."/>
            <person name="Wu S.S."/>
            <person name="Zhou Z."/>
            <person name="Hsiao Y.Y."/>
            <person name="Wu W.L."/>
            <person name="Chen Y.Y."/>
            <person name="Lin Y.F."/>
            <person name="Hsu J.L."/>
            <person name="Li C.Y."/>
            <person name="Wang Z.W."/>
            <person name="Zhao X."/>
            <person name="Zhong W.Y."/>
            <person name="Ma X.K."/>
            <person name="Ma L."/>
            <person name="Huang J."/>
            <person name="Chen G.Z."/>
            <person name="Huang M.Z."/>
            <person name="Huang L."/>
            <person name="Peng D.H."/>
            <person name="Luo Y.B."/>
            <person name="Zou S.Q."/>
            <person name="Chen S.P."/>
            <person name="Lan S."/>
            <person name="Tsai W.C."/>
            <person name="Van de Peer Y."/>
            <person name="Liu Z.J."/>
        </authorList>
    </citation>
    <scope>NUCLEOTIDE SEQUENCE [LARGE SCALE GENOMIC DNA]</scope>
    <source>
        <strain evidence="3">Lor287</strain>
    </source>
</reference>
<feature type="region of interest" description="Disordered" evidence="1">
    <location>
        <begin position="155"/>
        <end position="186"/>
    </location>
</feature>
<keyword evidence="2" id="KW-0472">Membrane</keyword>
<feature type="compositionally biased region" description="Polar residues" evidence="1">
    <location>
        <begin position="164"/>
        <end position="185"/>
    </location>
</feature>
<evidence type="ECO:0000256" key="1">
    <source>
        <dbReference type="SAM" id="MobiDB-lite"/>
    </source>
</evidence>
<keyword evidence="4" id="KW-1185">Reference proteome</keyword>